<name>A0A2H0YWZ8_9BACT</name>
<sequence length="180" mass="20811">MKPILWWISAVFLILVLLSIFSGLGSVLVEWFRTYSLILYAYPLQTKIITALILSLMGDILAQKIERRKKIPGERRIDKRRLAYVPLLLMTLNGFLAHFWFGLLELLMPGASFSHAASKVIIHAIIWTPFFHFLNFSGMIFFSKKSIREAFSRGILKEFGEKYAVLFGRPTRETFYSGQE</sequence>
<reference evidence="6 7" key="1">
    <citation type="submission" date="2017-09" db="EMBL/GenBank/DDBJ databases">
        <title>Depth-based differentiation of microbial function through sediment-hosted aquifers and enrichment of novel symbionts in the deep terrestrial subsurface.</title>
        <authorList>
            <person name="Probst A.J."/>
            <person name="Ladd B."/>
            <person name="Jarett J.K."/>
            <person name="Geller-Mcgrath D.E."/>
            <person name="Sieber C.M."/>
            <person name="Emerson J.B."/>
            <person name="Anantharaman K."/>
            <person name="Thomas B.C."/>
            <person name="Malmstrom R."/>
            <person name="Stieglmeier M."/>
            <person name="Klingl A."/>
            <person name="Woyke T."/>
            <person name="Ryan C.M."/>
            <person name="Banfield J.F."/>
        </authorList>
    </citation>
    <scope>NUCLEOTIDE SEQUENCE [LARGE SCALE GENOMIC DNA]</scope>
    <source>
        <strain evidence="6">CG08_land_8_20_14_0_20_40_16</strain>
    </source>
</reference>
<dbReference type="Proteomes" id="UP000231542">
    <property type="component" value="Unassembled WGS sequence"/>
</dbReference>
<evidence type="ECO:0000256" key="4">
    <source>
        <dbReference type="ARBA" id="ARBA00023136"/>
    </source>
</evidence>
<keyword evidence="3 5" id="KW-1133">Transmembrane helix</keyword>
<dbReference type="InterPro" id="IPR007248">
    <property type="entry name" value="Mpv17_PMP22"/>
</dbReference>
<proteinExistence type="predicted"/>
<comment type="subcellular location">
    <subcellularLocation>
        <location evidence="1">Membrane</location>
        <topology evidence="1">Multi-pass membrane protein</topology>
    </subcellularLocation>
</comment>
<evidence type="ECO:0000256" key="1">
    <source>
        <dbReference type="ARBA" id="ARBA00004141"/>
    </source>
</evidence>
<dbReference type="AlphaFoldDB" id="A0A2H0YWZ8"/>
<feature type="transmembrane region" description="Helical" evidence="5">
    <location>
        <begin position="40"/>
        <end position="62"/>
    </location>
</feature>
<evidence type="ECO:0000313" key="7">
    <source>
        <dbReference type="Proteomes" id="UP000231542"/>
    </source>
</evidence>
<dbReference type="EMBL" id="PEXU01000049">
    <property type="protein sequence ID" value="PIS42253.1"/>
    <property type="molecule type" value="Genomic_DNA"/>
</dbReference>
<keyword evidence="4 5" id="KW-0472">Membrane</keyword>
<dbReference type="PANTHER" id="PTHR11266">
    <property type="entry name" value="PEROXISOMAL MEMBRANE PROTEIN 2, PXMP2 MPV17"/>
    <property type="match status" value="1"/>
</dbReference>
<keyword evidence="2 5" id="KW-0812">Transmembrane</keyword>
<feature type="transmembrane region" description="Helical" evidence="5">
    <location>
        <begin position="121"/>
        <end position="143"/>
    </location>
</feature>
<dbReference type="PANTHER" id="PTHR11266:SF80">
    <property type="entry name" value="PEROXISOMAL MEMBRANE PROTEIN 2"/>
    <property type="match status" value="1"/>
</dbReference>
<feature type="transmembrane region" description="Helical" evidence="5">
    <location>
        <begin position="7"/>
        <end position="28"/>
    </location>
</feature>
<protein>
    <submittedName>
        <fullName evidence="6">Uncharacterized protein</fullName>
    </submittedName>
</protein>
<comment type="caution">
    <text evidence="6">The sequence shown here is derived from an EMBL/GenBank/DDBJ whole genome shotgun (WGS) entry which is preliminary data.</text>
</comment>
<organism evidence="6 7">
    <name type="scientific">Candidatus Kerfeldbacteria bacterium CG08_land_8_20_14_0_20_40_16</name>
    <dbReference type="NCBI Taxonomy" id="2014244"/>
    <lineage>
        <taxon>Bacteria</taxon>
        <taxon>Candidatus Kerfeldiibacteriota</taxon>
    </lineage>
</organism>
<feature type="transmembrane region" description="Helical" evidence="5">
    <location>
        <begin position="82"/>
        <end position="101"/>
    </location>
</feature>
<gene>
    <name evidence="6" type="ORF">COT24_04280</name>
</gene>
<accession>A0A2H0YWZ8</accession>
<evidence type="ECO:0000313" key="6">
    <source>
        <dbReference type="EMBL" id="PIS42253.1"/>
    </source>
</evidence>
<dbReference type="GO" id="GO:0016020">
    <property type="term" value="C:membrane"/>
    <property type="evidence" value="ECO:0007669"/>
    <property type="project" value="UniProtKB-SubCell"/>
</dbReference>
<dbReference type="GO" id="GO:0005737">
    <property type="term" value="C:cytoplasm"/>
    <property type="evidence" value="ECO:0007669"/>
    <property type="project" value="TreeGrafter"/>
</dbReference>
<evidence type="ECO:0000256" key="5">
    <source>
        <dbReference type="SAM" id="Phobius"/>
    </source>
</evidence>
<evidence type="ECO:0000256" key="3">
    <source>
        <dbReference type="ARBA" id="ARBA00022989"/>
    </source>
</evidence>
<evidence type="ECO:0000256" key="2">
    <source>
        <dbReference type="ARBA" id="ARBA00022692"/>
    </source>
</evidence>